<gene>
    <name evidence="2" type="ORF">ADUPG1_008251</name>
</gene>
<feature type="non-terminal residue" evidence="2">
    <location>
        <position position="805"/>
    </location>
</feature>
<dbReference type="Proteomes" id="UP001057375">
    <property type="component" value="Unassembled WGS sequence"/>
</dbReference>
<feature type="region of interest" description="Disordered" evidence="1">
    <location>
        <begin position="761"/>
        <end position="805"/>
    </location>
</feature>
<evidence type="ECO:0000313" key="3">
    <source>
        <dbReference type="Proteomes" id="UP001057375"/>
    </source>
</evidence>
<organism evidence="2 3">
    <name type="scientific">Aduncisulcus paluster</name>
    <dbReference type="NCBI Taxonomy" id="2918883"/>
    <lineage>
        <taxon>Eukaryota</taxon>
        <taxon>Metamonada</taxon>
        <taxon>Carpediemonas-like organisms</taxon>
        <taxon>Aduncisulcus</taxon>
    </lineage>
</organism>
<sequence length="805" mass="88404">MKLEFKAYLDKIFSKQTVRLRYTAFHHVAGFILLGTNTGSLYSFIGSSGQLHKLISVPELHTPILHIKSSYDGSFLVVISEDAVVFVIPHLGDILTPVEVGSVISLVDYPAISALAELKEQKIESFTSEITSGTSKQKDMKHLVPLLSPYQRLLNLVVIPDSMPKYTFSKPLIWYVMFSTDDGVVFVSIIRQLGFSTIEVGSPQKVFSSQTKLHSLLLFSFFSRSHMPCDDIPSLSPPSKMTSLSYPLLTAPSESCFSLSSSMDMPLLCCSSSTSWSTLVLFPDLRSVLTAALDGRAIKACGAQRIGKKERTGMFNAVFCEGLHSGEALEKSLAAMELAAEKKALELAKASEDKVTQDVEASKDDGKKEFVKKSTSSSSSAEGSTHDPTFIFSSRPGCKSFLFSSSFQKVLATLKMKQNLTSPQNAQFECGCGDWHQTDLNLVTTRATAQPQPGLGLLSVLCENNGAAIDLDVCAQILRQEEKDERLWIRKRWIIKKKQSQMMHIDAIESEKECGDIDFGFTSEYCPLIDVIEDKSDIQQGKELSEGVDNAEKTSDKESQGVEEDELVVKEDEGEKEEEEGETDQKQGYEFTLKSSGLLSTIISTLSFLSHPPHSIVSLSSTGSMISFSPENVKDCTWVRVPAVEDFVGICTGSSVEPGMIGSGLGMGLGASAKTTSQDTFKQDTLYLCSKNRLYSVSSHTEYAASYSSSVTSLSAMMQQVVSGKMRRTQLEEREKQEIEDKRLAEEQALLDIQREEARIQREKEDAAWKKKTDELAGVSTDSPEPGSQFPISSSSTSNLSTSSV</sequence>
<comment type="caution">
    <text evidence="2">The sequence shown here is derived from an EMBL/GenBank/DDBJ whole genome shotgun (WGS) entry which is preliminary data.</text>
</comment>
<feature type="region of interest" description="Disordered" evidence="1">
    <location>
        <begin position="355"/>
        <end position="386"/>
    </location>
</feature>
<feature type="region of interest" description="Disordered" evidence="1">
    <location>
        <begin position="540"/>
        <end position="587"/>
    </location>
</feature>
<feature type="compositionally biased region" description="Basic and acidic residues" evidence="1">
    <location>
        <begin position="550"/>
        <end position="560"/>
    </location>
</feature>
<keyword evidence="3" id="KW-1185">Reference proteome</keyword>
<name>A0ABQ5KR99_9EUKA</name>
<proteinExistence type="predicted"/>
<evidence type="ECO:0000256" key="1">
    <source>
        <dbReference type="SAM" id="MobiDB-lite"/>
    </source>
</evidence>
<accession>A0ABQ5KR99</accession>
<reference evidence="2" key="1">
    <citation type="submission" date="2022-03" db="EMBL/GenBank/DDBJ databases">
        <title>Draft genome sequence of Aduncisulcus paluster, a free-living microaerophilic Fornicata.</title>
        <authorList>
            <person name="Yuyama I."/>
            <person name="Kume K."/>
            <person name="Tamura T."/>
            <person name="Inagaki Y."/>
            <person name="Hashimoto T."/>
        </authorList>
    </citation>
    <scope>NUCLEOTIDE SEQUENCE</scope>
    <source>
        <strain evidence="2">NY0171</strain>
    </source>
</reference>
<feature type="compositionally biased region" description="Basic and acidic residues" evidence="1">
    <location>
        <begin position="761"/>
        <end position="775"/>
    </location>
</feature>
<dbReference type="EMBL" id="BQXS01010899">
    <property type="protein sequence ID" value="GKT34999.1"/>
    <property type="molecule type" value="Genomic_DNA"/>
</dbReference>
<feature type="compositionally biased region" description="Basic and acidic residues" evidence="1">
    <location>
        <begin position="355"/>
        <end position="372"/>
    </location>
</feature>
<protein>
    <submittedName>
        <fullName evidence="2">Uncharacterized protein</fullName>
    </submittedName>
</protein>
<evidence type="ECO:0000313" key="2">
    <source>
        <dbReference type="EMBL" id="GKT34999.1"/>
    </source>
</evidence>
<feature type="compositionally biased region" description="Low complexity" evidence="1">
    <location>
        <begin position="793"/>
        <end position="805"/>
    </location>
</feature>